<proteinExistence type="predicted"/>
<protein>
    <submittedName>
        <fullName evidence="1">Uncharacterized protein</fullName>
    </submittedName>
</protein>
<dbReference type="RefSeq" id="YP_007374929.1">
    <property type="nucleotide sequence ID" value="NC_020148.1"/>
</dbReference>
<accession>L8B992</accession>
<evidence type="ECO:0000313" key="1">
    <source>
        <dbReference type="EMBL" id="CCE89218.1"/>
    </source>
</evidence>
<keyword evidence="1" id="KW-0496">Mitochondrion</keyword>
<organism evidence="1">
    <name type="scientific">Phlebia radiata</name>
    <name type="common">White-rot fungus</name>
    <dbReference type="NCBI Taxonomy" id="5308"/>
    <lineage>
        <taxon>Eukaryota</taxon>
        <taxon>Fungi</taxon>
        <taxon>Dikarya</taxon>
        <taxon>Basidiomycota</taxon>
        <taxon>Agaricomycotina</taxon>
        <taxon>Agaricomycetes</taxon>
        <taxon>Polyporales</taxon>
        <taxon>Meruliaceae</taxon>
        <taxon>Phlebia</taxon>
    </lineage>
</organism>
<gene>
    <name evidence="1" type="ORF">PRA_mt0130</name>
</gene>
<dbReference type="GeneID" id="14469552"/>
<geneLocation type="mitochondrion" evidence="1"/>
<reference evidence="1" key="1">
    <citation type="journal article" date="2014" name="PLoS ONE">
        <title>Mitochondrial Genome of Phlebia radiata Is the Second Largest (156 kbp) among Fungi and Features Signs of Genome Flexibility and Recent Recombination Events.</title>
        <authorList>
            <person name="Salavirta H."/>
            <person name="Oksanen I."/>
            <person name="Kuuskeri J."/>
            <person name="Makela M."/>
            <person name="Laine P."/>
            <person name="Paulin L."/>
            <person name="Lundell T."/>
        </authorList>
    </citation>
    <scope>NUCLEOTIDE SEQUENCE</scope>
    <source>
        <strain evidence="1">79</strain>
    </source>
</reference>
<sequence length="54" mass="6068">MEFSGLRIMARALNLNNAHLIRRRLDKNIPLNVKIDGIDCKLNLKSKPLPSQAG</sequence>
<dbReference type="EMBL" id="HE613568">
    <property type="protein sequence ID" value="CCE89218.1"/>
    <property type="molecule type" value="Genomic_DNA"/>
</dbReference>
<name>L8B992_PHLRA</name>
<dbReference type="AlphaFoldDB" id="L8B992"/>